<protein>
    <submittedName>
        <fullName evidence="6">Phosphoglycolate phosphatase</fullName>
    </submittedName>
</protein>
<dbReference type="Gene3D" id="3.40.50.1000">
    <property type="entry name" value="HAD superfamily/HAD-like"/>
    <property type="match status" value="1"/>
</dbReference>
<keyword evidence="4" id="KW-0119">Carbohydrate metabolism</keyword>
<dbReference type="EMBL" id="CAADFQ010000058">
    <property type="protein sequence ID" value="VFK33994.1"/>
    <property type="molecule type" value="Genomic_DNA"/>
</dbReference>
<accession>A0A450XXF2</accession>
<dbReference type="SFLD" id="SFLDG01129">
    <property type="entry name" value="C1.5:_HAD__Beta-PGM__Phosphata"/>
    <property type="match status" value="1"/>
</dbReference>
<evidence type="ECO:0000313" key="7">
    <source>
        <dbReference type="EMBL" id="VFK76405.1"/>
    </source>
</evidence>
<gene>
    <name evidence="5" type="ORF">BECKMB1821G_GA0114241_10665</name>
    <name evidence="7" type="ORF">BECKMB1821H_GA0114242_10559</name>
    <name evidence="6" type="ORF">BECKMB1821I_GA0114274_10589</name>
</gene>
<dbReference type="InterPro" id="IPR036412">
    <property type="entry name" value="HAD-like_sf"/>
</dbReference>
<name>A0A450XXF2_9GAMM</name>
<sequence>MRHPFDTFRAILFDLDGTLADTAPDLLFALNRVIAEEGSAPLLSPDEIRPFVSYGGRAMVQRAFGIGPEHPDFIRLFERFLDVYGENVAAHTRLFPGMEELLAQIETRAMSWGIVTNKSHRFVTPLAAALDLTRRAACIVSGDTMAHRKPYPDSLLFACRKIGTIPPRCLYIGDAGKDIEAGLRAGVCTAVALFGYISPAEEPEMWGADYRFSSPRDISDWLESLP</sequence>
<dbReference type="InterPro" id="IPR023214">
    <property type="entry name" value="HAD_sf"/>
</dbReference>
<evidence type="ECO:0000256" key="1">
    <source>
        <dbReference type="ARBA" id="ARBA00022723"/>
    </source>
</evidence>
<proteinExistence type="predicted"/>
<dbReference type="InterPro" id="IPR023198">
    <property type="entry name" value="PGP-like_dom2"/>
</dbReference>
<evidence type="ECO:0000256" key="3">
    <source>
        <dbReference type="ARBA" id="ARBA00022842"/>
    </source>
</evidence>
<dbReference type="GO" id="GO:0005829">
    <property type="term" value="C:cytosol"/>
    <property type="evidence" value="ECO:0007669"/>
    <property type="project" value="TreeGrafter"/>
</dbReference>
<dbReference type="InterPro" id="IPR041492">
    <property type="entry name" value="HAD_2"/>
</dbReference>
<dbReference type="SFLD" id="SFLDG01135">
    <property type="entry name" value="C1.5.6:_HAD__Beta-PGM__Phospha"/>
    <property type="match status" value="1"/>
</dbReference>
<dbReference type="InterPro" id="IPR006439">
    <property type="entry name" value="HAD-SF_hydro_IA"/>
</dbReference>
<dbReference type="SFLD" id="SFLDS00003">
    <property type="entry name" value="Haloacid_Dehalogenase"/>
    <property type="match status" value="1"/>
</dbReference>
<dbReference type="GO" id="GO:0008967">
    <property type="term" value="F:phosphoglycolate phosphatase activity"/>
    <property type="evidence" value="ECO:0007669"/>
    <property type="project" value="TreeGrafter"/>
</dbReference>
<evidence type="ECO:0000256" key="2">
    <source>
        <dbReference type="ARBA" id="ARBA00022801"/>
    </source>
</evidence>
<dbReference type="PANTHER" id="PTHR43434">
    <property type="entry name" value="PHOSPHOGLYCOLATE PHOSPHATASE"/>
    <property type="match status" value="1"/>
</dbReference>
<dbReference type="EMBL" id="CAADGH010000055">
    <property type="protein sequence ID" value="VFK76405.1"/>
    <property type="molecule type" value="Genomic_DNA"/>
</dbReference>
<dbReference type="SUPFAM" id="SSF56784">
    <property type="entry name" value="HAD-like"/>
    <property type="match status" value="1"/>
</dbReference>
<reference evidence="6" key="1">
    <citation type="submission" date="2019-02" db="EMBL/GenBank/DDBJ databases">
        <authorList>
            <person name="Gruber-Vodicka R. H."/>
            <person name="Seah K. B. B."/>
        </authorList>
    </citation>
    <scope>NUCLEOTIDE SEQUENCE</scope>
    <source>
        <strain evidence="5">BECK_BZ197</strain>
        <strain evidence="7">BECK_BZ198</strain>
        <strain evidence="6">BECK_BZ199</strain>
    </source>
</reference>
<dbReference type="NCBIfam" id="TIGR01509">
    <property type="entry name" value="HAD-SF-IA-v3"/>
    <property type="match status" value="1"/>
</dbReference>
<dbReference type="GO" id="GO:0046872">
    <property type="term" value="F:metal ion binding"/>
    <property type="evidence" value="ECO:0007669"/>
    <property type="project" value="UniProtKB-KW"/>
</dbReference>
<dbReference type="Pfam" id="PF13419">
    <property type="entry name" value="HAD_2"/>
    <property type="match status" value="1"/>
</dbReference>
<dbReference type="EMBL" id="CAADFO010000066">
    <property type="protein sequence ID" value="VFK30509.1"/>
    <property type="molecule type" value="Genomic_DNA"/>
</dbReference>
<keyword evidence="2" id="KW-0378">Hydrolase</keyword>
<dbReference type="AlphaFoldDB" id="A0A450XXF2"/>
<organism evidence="6">
    <name type="scientific">Candidatus Kentrum sp. MB</name>
    <dbReference type="NCBI Taxonomy" id="2138164"/>
    <lineage>
        <taxon>Bacteria</taxon>
        <taxon>Pseudomonadati</taxon>
        <taxon>Pseudomonadota</taxon>
        <taxon>Gammaproteobacteria</taxon>
        <taxon>Candidatus Kentrum</taxon>
    </lineage>
</organism>
<dbReference type="PANTHER" id="PTHR43434:SF23">
    <property type="entry name" value="PHOSPHOGLYCOLATE PHOSPHATASE"/>
    <property type="match status" value="1"/>
</dbReference>
<dbReference type="Gene3D" id="1.10.150.240">
    <property type="entry name" value="Putative phosphatase, domain 2"/>
    <property type="match status" value="1"/>
</dbReference>
<keyword evidence="1" id="KW-0479">Metal-binding</keyword>
<evidence type="ECO:0000313" key="6">
    <source>
        <dbReference type="EMBL" id="VFK33994.1"/>
    </source>
</evidence>
<dbReference type="NCBIfam" id="TIGR01549">
    <property type="entry name" value="HAD-SF-IA-v1"/>
    <property type="match status" value="1"/>
</dbReference>
<evidence type="ECO:0000313" key="5">
    <source>
        <dbReference type="EMBL" id="VFK30509.1"/>
    </source>
</evidence>
<keyword evidence="3" id="KW-0460">Magnesium</keyword>
<dbReference type="GO" id="GO:0006281">
    <property type="term" value="P:DNA repair"/>
    <property type="evidence" value="ECO:0007669"/>
    <property type="project" value="TreeGrafter"/>
</dbReference>
<evidence type="ECO:0000256" key="4">
    <source>
        <dbReference type="ARBA" id="ARBA00023277"/>
    </source>
</evidence>
<dbReference type="InterPro" id="IPR050155">
    <property type="entry name" value="HAD-like_hydrolase_sf"/>
</dbReference>